<comment type="similarity">
    <text evidence="1">Belongs to the short-chain dehydrogenases/reductases (SDR) family.</text>
</comment>
<dbReference type="OrthoDB" id="1393670at2759"/>
<dbReference type="InterPro" id="IPR036291">
    <property type="entry name" value="NAD(P)-bd_dom_sf"/>
</dbReference>
<dbReference type="FunFam" id="3.40.50.720:FF:000214">
    <property type="entry name" value="L-xylulose reductase"/>
    <property type="match status" value="1"/>
</dbReference>
<dbReference type="InterPro" id="IPR057326">
    <property type="entry name" value="KR_dom"/>
</dbReference>
<dbReference type="GO" id="GO:0006006">
    <property type="term" value="P:glucose metabolic process"/>
    <property type="evidence" value="ECO:0007669"/>
    <property type="project" value="TreeGrafter"/>
</dbReference>
<keyword evidence="3" id="KW-0521">NADP</keyword>
<dbReference type="SMART" id="SM00822">
    <property type="entry name" value="PKS_KR"/>
    <property type="match status" value="1"/>
</dbReference>
<evidence type="ECO:0000256" key="2">
    <source>
        <dbReference type="ARBA" id="ARBA00011881"/>
    </source>
</evidence>
<dbReference type="SUPFAM" id="SSF51735">
    <property type="entry name" value="NAD(P)-binding Rossmann-fold domains"/>
    <property type="match status" value="1"/>
</dbReference>
<dbReference type="PANTHER" id="PTHR44252:SF3">
    <property type="entry name" value="D-ERYTHRULOSE REDUCTASE-RELATED"/>
    <property type="match status" value="1"/>
</dbReference>
<comment type="subunit">
    <text evidence="2">Homotetramer.</text>
</comment>
<dbReference type="PROSITE" id="PS00061">
    <property type="entry name" value="ADH_SHORT"/>
    <property type="match status" value="1"/>
</dbReference>
<dbReference type="PRINTS" id="PR00081">
    <property type="entry name" value="GDHRDH"/>
</dbReference>
<evidence type="ECO:0000259" key="5">
    <source>
        <dbReference type="SMART" id="SM00822"/>
    </source>
</evidence>
<name>A0A7R9FQM7_9CRUS</name>
<evidence type="ECO:0000256" key="4">
    <source>
        <dbReference type="ARBA" id="ARBA00023002"/>
    </source>
</evidence>
<dbReference type="Proteomes" id="UP000677054">
    <property type="component" value="Unassembled WGS sequence"/>
</dbReference>
<dbReference type="GO" id="GO:0004090">
    <property type="term" value="F:carbonyl reductase (NADPH) activity"/>
    <property type="evidence" value="ECO:0007669"/>
    <property type="project" value="TreeGrafter"/>
</dbReference>
<protein>
    <recommendedName>
        <fullName evidence="5">Ketoreductase domain-containing protein</fullName>
    </recommendedName>
</protein>
<proteinExistence type="inferred from homology"/>
<feature type="domain" description="Ketoreductase" evidence="5">
    <location>
        <begin position="13"/>
        <end position="199"/>
    </location>
</feature>
<gene>
    <name evidence="6" type="ORF">DSTB1V02_LOCUS10895</name>
</gene>
<dbReference type="EMBL" id="CAJPEV010003298">
    <property type="protein sequence ID" value="CAG0899456.1"/>
    <property type="molecule type" value="Genomic_DNA"/>
</dbReference>
<dbReference type="Gene3D" id="3.40.50.720">
    <property type="entry name" value="NAD(P)-binding Rossmann-like Domain"/>
    <property type="match status" value="1"/>
</dbReference>
<dbReference type="EMBL" id="LR902815">
    <property type="protein sequence ID" value="CAD7251128.1"/>
    <property type="molecule type" value="Genomic_DNA"/>
</dbReference>
<reference evidence="6" key="1">
    <citation type="submission" date="2020-11" db="EMBL/GenBank/DDBJ databases">
        <authorList>
            <person name="Tran Van P."/>
        </authorList>
    </citation>
    <scope>NUCLEOTIDE SEQUENCE</scope>
</reference>
<dbReference type="GO" id="GO:0050038">
    <property type="term" value="F:L-xylulose reductase (NADPH) activity"/>
    <property type="evidence" value="ECO:0007669"/>
    <property type="project" value="TreeGrafter"/>
</dbReference>
<dbReference type="Pfam" id="PF13561">
    <property type="entry name" value="adh_short_C2"/>
    <property type="match status" value="1"/>
</dbReference>
<dbReference type="GO" id="GO:0006629">
    <property type="term" value="P:lipid metabolic process"/>
    <property type="evidence" value="ECO:0007669"/>
    <property type="project" value="UniProtKB-ARBA"/>
</dbReference>
<dbReference type="InterPro" id="IPR051737">
    <property type="entry name" value="L-xylulose/Carbonyl_redctase"/>
</dbReference>
<evidence type="ECO:0000313" key="7">
    <source>
        <dbReference type="Proteomes" id="UP000677054"/>
    </source>
</evidence>
<keyword evidence="7" id="KW-1185">Reference proteome</keyword>
<dbReference type="InterPro" id="IPR020904">
    <property type="entry name" value="Sc_DH/Rdtase_CS"/>
</dbReference>
<keyword evidence="4" id="KW-0560">Oxidoreductase</keyword>
<dbReference type="PANTHER" id="PTHR44252">
    <property type="entry name" value="D-ERYTHRULOSE REDUCTASE"/>
    <property type="match status" value="1"/>
</dbReference>
<evidence type="ECO:0000256" key="3">
    <source>
        <dbReference type="ARBA" id="ARBA00022857"/>
    </source>
</evidence>
<sequence length="249" mass="26952">MSYDYEDPFFAGRSALVTGSGKGIGRAITKQLHILGAQVYAISRTQSDLESLASECPGILTYCLDLSDWKKTEDVVKTLPPLDCLVNNAGVTSLESFLETKAESFERVMKTNVQSVLNVSQVVAKHMIKRGAHGSIVNVSSVASTRALNLHTSYCASKAALDSLTRSMALELGPHKIRVNSVNPTVVMTDMGKLAWSDPDKSEPILNRIPLGKFVEVEDVVNAILFLLSDRSSMINGVHLPIEGGLFVS</sequence>
<dbReference type="PRINTS" id="PR00080">
    <property type="entry name" value="SDRFAMILY"/>
</dbReference>
<accession>A0A7R9FQM7</accession>
<dbReference type="AlphaFoldDB" id="A0A7R9FQM7"/>
<evidence type="ECO:0000256" key="1">
    <source>
        <dbReference type="ARBA" id="ARBA00006484"/>
    </source>
</evidence>
<organism evidence="6">
    <name type="scientific">Darwinula stevensoni</name>
    <dbReference type="NCBI Taxonomy" id="69355"/>
    <lineage>
        <taxon>Eukaryota</taxon>
        <taxon>Metazoa</taxon>
        <taxon>Ecdysozoa</taxon>
        <taxon>Arthropoda</taxon>
        <taxon>Crustacea</taxon>
        <taxon>Oligostraca</taxon>
        <taxon>Ostracoda</taxon>
        <taxon>Podocopa</taxon>
        <taxon>Podocopida</taxon>
        <taxon>Darwinulocopina</taxon>
        <taxon>Darwinuloidea</taxon>
        <taxon>Darwinulidae</taxon>
        <taxon>Darwinula</taxon>
    </lineage>
</organism>
<dbReference type="InterPro" id="IPR002347">
    <property type="entry name" value="SDR_fam"/>
</dbReference>
<dbReference type="GO" id="GO:0005997">
    <property type="term" value="P:xylulose metabolic process"/>
    <property type="evidence" value="ECO:0007669"/>
    <property type="project" value="TreeGrafter"/>
</dbReference>
<evidence type="ECO:0000313" key="6">
    <source>
        <dbReference type="EMBL" id="CAD7251128.1"/>
    </source>
</evidence>